<dbReference type="InterPro" id="IPR042102">
    <property type="entry name" value="RNA_pol_Rpb1_3_sf"/>
</dbReference>
<dbReference type="PANTHER" id="PTHR19376">
    <property type="entry name" value="DNA-DIRECTED RNA POLYMERASE"/>
    <property type="match status" value="1"/>
</dbReference>
<proteinExistence type="inferred from homology"/>
<dbReference type="PANTHER" id="PTHR19376:SF11">
    <property type="entry name" value="DNA-DIRECTED RNA POLYMERASE I SUBUNIT RPA1"/>
    <property type="match status" value="1"/>
</dbReference>
<comment type="similarity">
    <text evidence="1 7">Belongs to the RNA polymerase beta' chain family.</text>
</comment>
<dbReference type="InterPro" id="IPR007066">
    <property type="entry name" value="RNA_pol_Rpb1_3"/>
</dbReference>
<evidence type="ECO:0000256" key="4">
    <source>
        <dbReference type="ARBA" id="ARBA00022695"/>
    </source>
</evidence>
<evidence type="ECO:0000256" key="6">
    <source>
        <dbReference type="ARBA" id="ARBA00048552"/>
    </source>
</evidence>
<sequence>MRGWVGIDDEASSRERSLVHWRVVMNLIVITNPNLLDILEKPIPGGLYDPAMGPPDENSPLGHADVNHAGSVHTTALVENCVYQLELITKGDMLGLKVEYATKNLQDKKNMDWVLSNDIVDPEDSQGSHTSHSDHTHYEHNSQACWDSSQLTEAMSVLNEFLKKKGRKCKNCDCNNPKLNKPTFGWFHVSGLSDTQLRSNAIRRSRLDVAHSGEGEERPSSEVVNASDYSWKDDSETVEATSFIDTSDTPKKSSKKESILVPPIKFRPPAKGGDSVMEHPQTVLLGKVLQSNIALGNARVNNAERSKIINRWMDLQQSINVLFDSKTANSQAQKDGTSGICQFLEKKEGIFRQKMMGKRVNFACRSVISPDPYLAVNEIGIPPYFALRLTYPERVTPWNAGKLRDAVINGPEIHPGATTYVDSVSTVKLPSSKKMRVAISRKFPSSRGLVSQSGKINELEFEGKFVYRHLQDGDIVLVNRQEKKTLRMHYANCSSYNADFDGDEINVHFPQDEISRAEAYNIVNANEQYIVPTKGDTVRGLIQDHIVGAVLLTLKNTFLTHSEFSQLLY</sequence>
<feature type="region of interest" description="Disordered" evidence="8">
    <location>
        <begin position="208"/>
        <end position="229"/>
    </location>
</feature>
<keyword evidence="2 7" id="KW-0240">DNA-directed RNA polymerase</keyword>
<reference evidence="10" key="1">
    <citation type="submission" date="2020-06" db="EMBL/GenBank/DDBJ databases">
        <authorList>
            <person name="Li T."/>
            <person name="Hu X."/>
            <person name="Zhang T."/>
            <person name="Song X."/>
            <person name="Zhang H."/>
            <person name="Dai N."/>
            <person name="Sheng W."/>
            <person name="Hou X."/>
            <person name="Wei L."/>
        </authorList>
    </citation>
    <scope>NUCLEOTIDE SEQUENCE</scope>
    <source>
        <strain evidence="10">G02</strain>
        <tissue evidence="10">Leaf</tissue>
    </source>
</reference>
<protein>
    <recommendedName>
        <fullName evidence="7">DNA-directed RNA polymerase subunit</fullName>
        <ecNumber evidence="7">2.7.7.6</ecNumber>
    </recommendedName>
</protein>
<evidence type="ECO:0000256" key="8">
    <source>
        <dbReference type="SAM" id="MobiDB-lite"/>
    </source>
</evidence>
<dbReference type="Pfam" id="PF04997">
    <property type="entry name" value="RNA_pol_Rpb1_1"/>
    <property type="match status" value="1"/>
</dbReference>
<dbReference type="InterPro" id="IPR007080">
    <property type="entry name" value="RNA_pol_Rpb1_1"/>
</dbReference>
<feature type="domain" description="RNA polymerase N-terminal" evidence="9">
    <location>
        <begin position="256"/>
        <end position="553"/>
    </location>
</feature>
<dbReference type="InterPro" id="IPR045867">
    <property type="entry name" value="DNA-dir_RpoC_beta_prime"/>
</dbReference>
<dbReference type="Gene3D" id="2.40.40.20">
    <property type="match status" value="1"/>
</dbReference>
<dbReference type="SMART" id="SM00663">
    <property type="entry name" value="RPOLA_N"/>
    <property type="match status" value="1"/>
</dbReference>
<feature type="compositionally biased region" description="Basic and acidic residues" evidence="8">
    <location>
        <begin position="248"/>
        <end position="258"/>
    </location>
</feature>
<dbReference type="Pfam" id="PF00623">
    <property type="entry name" value="RNA_pol_Rpb1_2"/>
    <property type="match status" value="1"/>
</dbReference>
<dbReference type="GO" id="GO:0003899">
    <property type="term" value="F:DNA-directed RNA polymerase activity"/>
    <property type="evidence" value="ECO:0007669"/>
    <property type="project" value="UniProtKB-EC"/>
</dbReference>
<dbReference type="AlphaFoldDB" id="A0AAW2KBG8"/>
<accession>A0AAW2KBG8</accession>
<keyword evidence="3 7" id="KW-0808">Transferase</keyword>
<dbReference type="Gene3D" id="3.30.1490.180">
    <property type="entry name" value="RNA polymerase ii"/>
    <property type="match status" value="1"/>
</dbReference>
<dbReference type="GO" id="GO:0003677">
    <property type="term" value="F:DNA binding"/>
    <property type="evidence" value="ECO:0007669"/>
    <property type="project" value="InterPro"/>
</dbReference>
<evidence type="ECO:0000256" key="1">
    <source>
        <dbReference type="ARBA" id="ARBA00006460"/>
    </source>
</evidence>
<dbReference type="Gene3D" id="1.10.274.100">
    <property type="entry name" value="RNA polymerase Rpb1, domain 3"/>
    <property type="match status" value="1"/>
</dbReference>
<gene>
    <name evidence="10" type="ORF">Sradi_6222800</name>
</gene>
<comment type="caution">
    <text evidence="10">The sequence shown here is derived from an EMBL/GenBank/DDBJ whole genome shotgun (WGS) entry which is preliminary data.</text>
</comment>
<reference evidence="10" key="2">
    <citation type="journal article" date="2024" name="Plant">
        <title>Genomic evolution and insights into agronomic trait innovations of Sesamum species.</title>
        <authorList>
            <person name="Miao H."/>
            <person name="Wang L."/>
            <person name="Qu L."/>
            <person name="Liu H."/>
            <person name="Sun Y."/>
            <person name="Le M."/>
            <person name="Wang Q."/>
            <person name="Wei S."/>
            <person name="Zheng Y."/>
            <person name="Lin W."/>
            <person name="Duan Y."/>
            <person name="Cao H."/>
            <person name="Xiong S."/>
            <person name="Wang X."/>
            <person name="Wei L."/>
            <person name="Li C."/>
            <person name="Ma Q."/>
            <person name="Ju M."/>
            <person name="Zhao R."/>
            <person name="Li G."/>
            <person name="Mu C."/>
            <person name="Tian Q."/>
            <person name="Mei H."/>
            <person name="Zhang T."/>
            <person name="Gao T."/>
            <person name="Zhang H."/>
        </authorList>
    </citation>
    <scope>NUCLEOTIDE SEQUENCE</scope>
    <source>
        <strain evidence="10">G02</strain>
    </source>
</reference>
<dbReference type="InterPro" id="IPR000722">
    <property type="entry name" value="RNA_pol_asu"/>
</dbReference>
<feature type="compositionally biased region" description="Basic and acidic residues" evidence="8">
    <location>
        <begin position="208"/>
        <end position="220"/>
    </location>
</feature>
<evidence type="ECO:0000256" key="2">
    <source>
        <dbReference type="ARBA" id="ARBA00022478"/>
    </source>
</evidence>
<dbReference type="EC" id="2.7.7.6" evidence="7"/>
<evidence type="ECO:0000259" key="9">
    <source>
        <dbReference type="SMART" id="SM00663"/>
    </source>
</evidence>
<evidence type="ECO:0000256" key="5">
    <source>
        <dbReference type="ARBA" id="ARBA00023163"/>
    </source>
</evidence>
<dbReference type="GO" id="GO:0005736">
    <property type="term" value="C:RNA polymerase I complex"/>
    <property type="evidence" value="ECO:0007669"/>
    <property type="project" value="TreeGrafter"/>
</dbReference>
<comment type="function">
    <text evidence="7">DNA-dependent RNA polymerase catalyzes the transcription of DNA into RNA using the four ribonucleoside triphosphates as substrates.</text>
</comment>
<dbReference type="GO" id="GO:0006351">
    <property type="term" value="P:DNA-templated transcription"/>
    <property type="evidence" value="ECO:0007669"/>
    <property type="project" value="InterPro"/>
</dbReference>
<evidence type="ECO:0000256" key="7">
    <source>
        <dbReference type="RuleBase" id="RU004279"/>
    </source>
</evidence>
<dbReference type="SUPFAM" id="SSF64484">
    <property type="entry name" value="beta and beta-prime subunits of DNA dependent RNA-polymerase"/>
    <property type="match status" value="1"/>
</dbReference>
<name>A0AAW2KBG8_SESRA</name>
<evidence type="ECO:0000313" key="10">
    <source>
        <dbReference type="EMBL" id="KAL0303547.1"/>
    </source>
</evidence>
<dbReference type="EMBL" id="JACGWJ010000029">
    <property type="protein sequence ID" value="KAL0303547.1"/>
    <property type="molecule type" value="Genomic_DNA"/>
</dbReference>
<keyword evidence="5 7" id="KW-0804">Transcription</keyword>
<keyword evidence="4 7" id="KW-0548">Nucleotidyltransferase</keyword>
<feature type="region of interest" description="Disordered" evidence="8">
    <location>
        <begin position="240"/>
        <end position="259"/>
    </location>
</feature>
<organism evidence="10">
    <name type="scientific">Sesamum radiatum</name>
    <name type="common">Black benniseed</name>
    <dbReference type="NCBI Taxonomy" id="300843"/>
    <lineage>
        <taxon>Eukaryota</taxon>
        <taxon>Viridiplantae</taxon>
        <taxon>Streptophyta</taxon>
        <taxon>Embryophyta</taxon>
        <taxon>Tracheophyta</taxon>
        <taxon>Spermatophyta</taxon>
        <taxon>Magnoliopsida</taxon>
        <taxon>eudicotyledons</taxon>
        <taxon>Gunneridae</taxon>
        <taxon>Pentapetalae</taxon>
        <taxon>asterids</taxon>
        <taxon>lamiids</taxon>
        <taxon>Lamiales</taxon>
        <taxon>Pedaliaceae</taxon>
        <taxon>Sesamum</taxon>
    </lineage>
</organism>
<evidence type="ECO:0000256" key="3">
    <source>
        <dbReference type="ARBA" id="ARBA00022679"/>
    </source>
</evidence>
<comment type="catalytic activity">
    <reaction evidence="6 7">
        <text>RNA(n) + a ribonucleoside 5'-triphosphate = RNA(n+1) + diphosphate</text>
        <dbReference type="Rhea" id="RHEA:21248"/>
        <dbReference type="Rhea" id="RHEA-COMP:14527"/>
        <dbReference type="Rhea" id="RHEA-COMP:17342"/>
        <dbReference type="ChEBI" id="CHEBI:33019"/>
        <dbReference type="ChEBI" id="CHEBI:61557"/>
        <dbReference type="ChEBI" id="CHEBI:140395"/>
        <dbReference type="EC" id="2.7.7.6"/>
    </reaction>
</comment>
<dbReference type="Pfam" id="PF04983">
    <property type="entry name" value="RNA_pol_Rpb1_3"/>
    <property type="match status" value="1"/>
</dbReference>
<dbReference type="InterPro" id="IPR006592">
    <property type="entry name" value="RNA_pol_N"/>
</dbReference>